<dbReference type="NCBIfam" id="TIGR02135">
    <property type="entry name" value="phoU_full"/>
    <property type="match status" value="1"/>
</dbReference>
<evidence type="ECO:0000259" key="3">
    <source>
        <dbReference type="Pfam" id="PF01895"/>
    </source>
</evidence>
<comment type="subcellular location">
    <subcellularLocation>
        <location evidence="2">Cytoplasm</location>
    </subcellularLocation>
</comment>
<comment type="function">
    <text evidence="2">Plays a role in the regulation of phosphate uptake.</text>
</comment>
<keyword evidence="2" id="KW-0592">Phosphate transport</keyword>
<sequence>MVINAEQQRASLNQTGLEMLNLCTSQLEKATEALKNHDSDLAEEVMNGETRVNALDLKIERDCEKFLALYNPVAIDLRFIMAIRKINLDLERMGDIAYEISNYVVDEDKKIPASLFKALSFDKMYETLTSMLEDITVAYEENDVKISRKVFKKGKALNKINAKAFDILEAEIKKDNEIIKQALLLFVVVKKLERVGGLIKNIAEEIIFYIDAEVLKHKKKK</sequence>
<dbReference type="Pfam" id="PF01895">
    <property type="entry name" value="PhoU"/>
    <property type="match status" value="2"/>
</dbReference>
<protein>
    <recommendedName>
        <fullName evidence="2">Phosphate-specific transport system accessory protein PhoU</fullName>
    </recommendedName>
</protein>
<dbReference type="PANTHER" id="PTHR42930">
    <property type="entry name" value="PHOSPHATE-SPECIFIC TRANSPORT SYSTEM ACCESSORY PROTEIN PHOU"/>
    <property type="match status" value="1"/>
</dbReference>
<dbReference type="Gene3D" id="1.20.58.220">
    <property type="entry name" value="Phosphate transport system protein phou homolog 2, domain 2"/>
    <property type="match status" value="1"/>
</dbReference>
<dbReference type="PIRSF" id="PIRSF003107">
    <property type="entry name" value="PhoU"/>
    <property type="match status" value="1"/>
</dbReference>
<dbReference type="SUPFAM" id="SSF109755">
    <property type="entry name" value="PhoU-like"/>
    <property type="match status" value="1"/>
</dbReference>
<dbReference type="Proteomes" id="UP001597032">
    <property type="component" value="Unassembled WGS sequence"/>
</dbReference>
<dbReference type="RefSeq" id="WP_298262862.1">
    <property type="nucleotide sequence ID" value="NZ_JBHTIC010000006.1"/>
</dbReference>
<dbReference type="InterPro" id="IPR026022">
    <property type="entry name" value="PhoU_dom"/>
</dbReference>
<evidence type="ECO:0000256" key="1">
    <source>
        <dbReference type="ARBA" id="ARBA00008107"/>
    </source>
</evidence>
<evidence type="ECO:0000313" key="5">
    <source>
        <dbReference type="Proteomes" id="UP001597032"/>
    </source>
</evidence>
<dbReference type="InterPro" id="IPR038078">
    <property type="entry name" value="PhoU-like_sf"/>
</dbReference>
<evidence type="ECO:0000256" key="2">
    <source>
        <dbReference type="PIRNR" id="PIRNR003107"/>
    </source>
</evidence>
<feature type="domain" description="PhoU" evidence="3">
    <location>
        <begin position="122"/>
        <end position="206"/>
    </location>
</feature>
<keyword evidence="2" id="KW-0963">Cytoplasm</keyword>
<dbReference type="InterPro" id="IPR028366">
    <property type="entry name" value="PhoU"/>
</dbReference>
<comment type="similarity">
    <text evidence="1 2">Belongs to the PhoU family.</text>
</comment>
<evidence type="ECO:0000313" key="4">
    <source>
        <dbReference type="EMBL" id="MFD0761468.1"/>
    </source>
</evidence>
<organism evidence="4 5">
    <name type="scientific">Lutibacter aestuarii</name>
    <dbReference type="NCBI Taxonomy" id="861111"/>
    <lineage>
        <taxon>Bacteria</taxon>
        <taxon>Pseudomonadati</taxon>
        <taxon>Bacteroidota</taxon>
        <taxon>Flavobacteriia</taxon>
        <taxon>Flavobacteriales</taxon>
        <taxon>Flavobacteriaceae</taxon>
        <taxon>Lutibacter</taxon>
    </lineage>
</organism>
<proteinExistence type="inferred from homology"/>
<comment type="caution">
    <text evidence="4">The sequence shown here is derived from an EMBL/GenBank/DDBJ whole genome shotgun (WGS) entry which is preliminary data.</text>
</comment>
<keyword evidence="5" id="KW-1185">Reference proteome</keyword>
<name>A0ABW2Z3Q7_9FLAO</name>
<accession>A0ABW2Z3Q7</accession>
<dbReference type="EMBL" id="JBHTIC010000006">
    <property type="protein sequence ID" value="MFD0761468.1"/>
    <property type="molecule type" value="Genomic_DNA"/>
</dbReference>
<keyword evidence="2" id="KW-0813">Transport</keyword>
<feature type="domain" description="PhoU" evidence="3">
    <location>
        <begin position="18"/>
        <end position="104"/>
    </location>
</feature>
<comment type="subunit">
    <text evidence="2">Homodimer.</text>
</comment>
<gene>
    <name evidence="4" type="primary">phoU</name>
    <name evidence="4" type="ORF">ACFQZW_05190</name>
</gene>
<reference evidence="5" key="1">
    <citation type="journal article" date="2019" name="Int. J. Syst. Evol. Microbiol.">
        <title>The Global Catalogue of Microorganisms (GCM) 10K type strain sequencing project: providing services to taxonomists for standard genome sequencing and annotation.</title>
        <authorList>
            <consortium name="The Broad Institute Genomics Platform"/>
            <consortium name="The Broad Institute Genome Sequencing Center for Infectious Disease"/>
            <person name="Wu L."/>
            <person name="Ma J."/>
        </authorList>
    </citation>
    <scope>NUCLEOTIDE SEQUENCE [LARGE SCALE GENOMIC DNA]</scope>
    <source>
        <strain evidence="5">CCUG 60022</strain>
    </source>
</reference>
<dbReference type="PANTHER" id="PTHR42930:SF3">
    <property type="entry name" value="PHOSPHATE-SPECIFIC TRANSPORT SYSTEM ACCESSORY PROTEIN PHOU"/>
    <property type="match status" value="1"/>
</dbReference>